<accession>A0A255H574</accession>
<feature type="transmembrane region" description="Helical" evidence="1">
    <location>
        <begin position="46"/>
        <end position="67"/>
    </location>
</feature>
<organism evidence="2 3">
    <name type="scientific">Enemella dayhoffiae</name>
    <dbReference type="NCBI Taxonomy" id="2016507"/>
    <lineage>
        <taxon>Bacteria</taxon>
        <taxon>Bacillati</taxon>
        <taxon>Actinomycetota</taxon>
        <taxon>Actinomycetes</taxon>
        <taxon>Propionibacteriales</taxon>
        <taxon>Propionibacteriaceae</taxon>
        <taxon>Enemella</taxon>
    </lineage>
</organism>
<reference evidence="2 3" key="1">
    <citation type="submission" date="2017-07" db="EMBL/GenBank/DDBJ databases">
        <title>Draft whole genome sequences of clinical Proprionibacteriaceae strains.</title>
        <authorList>
            <person name="Bernier A.-M."/>
            <person name="Bernard K."/>
            <person name="Domingo M.-C."/>
        </authorList>
    </citation>
    <scope>NUCLEOTIDE SEQUENCE [LARGE SCALE GENOMIC DNA]</scope>
    <source>
        <strain evidence="2 3">NML 130396</strain>
    </source>
</reference>
<feature type="transmembrane region" description="Helical" evidence="1">
    <location>
        <begin position="21"/>
        <end position="40"/>
    </location>
</feature>
<evidence type="ECO:0000313" key="2">
    <source>
        <dbReference type="EMBL" id="OYO22761.1"/>
    </source>
</evidence>
<keyword evidence="1" id="KW-0472">Membrane</keyword>
<comment type="caution">
    <text evidence="2">The sequence shown here is derived from an EMBL/GenBank/DDBJ whole genome shotgun (WGS) entry which is preliminary data.</text>
</comment>
<name>A0A255H574_9ACTN</name>
<evidence type="ECO:0008006" key="4">
    <source>
        <dbReference type="Google" id="ProtNLM"/>
    </source>
</evidence>
<keyword evidence="1" id="KW-1133">Transmembrane helix</keyword>
<evidence type="ECO:0000256" key="1">
    <source>
        <dbReference type="SAM" id="Phobius"/>
    </source>
</evidence>
<feature type="transmembrane region" description="Helical" evidence="1">
    <location>
        <begin position="79"/>
        <end position="97"/>
    </location>
</feature>
<proteinExistence type="predicted"/>
<keyword evidence="3" id="KW-1185">Reference proteome</keyword>
<dbReference type="Proteomes" id="UP000216311">
    <property type="component" value="Unassembled WGS sequence"/>
</dbReference>
<keyword evidence="1" id="KW-0812">Transmembrane</keyword>
<dbReference type="AlphaFoldDB" id="A0A255H574"/>
<protein>
    <recommendedName>
        <fullName evidence="4">Integral membrane protein</fullName>
    </recommendedName>
</protein>
<dbReference type="EMBL" id="NMVQ01000009">
    <property type="protein sequence ID" value="OYO22761.1"/>
    <property type="molecule type" value="Genomic_DNA"/>
</dbReference>
<gene>
    <name evidence="2" type="ORF">CGZ93_06835</name>
</gene>
<sequence>MTDAQTTRPNPPTLTLLRVSAAVTALGAVVQTGLGIALAVGSTGGLQIHSVVAMVTLLAAVVAGVAAGLWSRRGGNTGLMMHALSVAVLAVVQFGLGEAHVRTVHIVLGVVFLVAAVALATLAYRKPYAANPHGALNESTHHHDA</sequence>
<dbReference type="OrthoDB" id="3734300at2"/>
<evidence type="ECO:0000313" key="3">
    <source>
        <dbReference type="Proteomes" id="UP000216311"/>
    </source>
</evidence>
<dbReference type="RefSeq" id="WP_094363407.1">
    <property type="nucleotide sequence ID" value="NZ_NMVQ01000009.1"/>
</dbReference>
<feature type="transmembrane region" description="Helical" evidence="1">
    <location>
        <begin position="103"/>
        <end position="124"/>
    </location>
</feature>